<gene>
    <name evidence="1" type="ORF">EMLJLAPB_00841</name>
</gene>
<name>A0A811TFD4_9EURY</name>
<evidence type="ECO:0000313" key="1">
    <source>
        <dbReference type="EMBL" id="CAD6494580.1"/>
    </source>
</evidence>
<dbReference type="EMBL" id="CAJHIS010000025">
    <property type="protein sequence ID" value="CAD6494580.1"/>
    <property type="molecule type" value="Genomic_DNA"/>
</dbReference>
<dbReference type="AlphaFoldDB" id="A0A811TFD4"/>
<protein>
    <submittedName>
        <fullName evidence="1">Uncharacterized protein</fullName>
    </submittedName>
</protein>
<evidence type="ECO:0000313" key="2">
    <source>
        <dbReference type="Proteomes" id="UP000634805"/>
    </source>
</evidence>
<comment type="caution">
    <text evidence="1">The sequence shown here is derived from an EMBL/GenBank/DDBJ whole genome shotgun (WGS) entry which is preliminary data.</text>
</comment>
<dbReference type="Proteomes" id="UP000634805">
    <property type="component" value="Unassembled WGS sequence"/>
</dbReference>
<organism evidence="1 2">
    <name type="scientific">Candidatus Argoarchaeum ethanivorans</name>
    <dbReference type="NCBI Taxonomy" id="2608793"/>
    <lineage>
        <taxon>Archaea</taxon>
        <taxon>Methanobacteriati</taxon>
        <taxon>Methanobacteriota</taxon>
        <taxon>Stenosarchaea group</taxon>
        <taxon>Methanomicrobia</taxon>
        <taxon>Methanosarcinales</taxon>
        <taxon>Methanosarcinales incertae sedis</taxon>
        <taxon>GOM Arc I cluster</taxon>
        <taxon>Candidatus Argoarchaeum</taxon>
    </lineage>
</organism>
<sequence length="402" mass="47557">MKRHKILIQSGFGRYLIGMKQNSIGNEFLYYEPSLLLWVDEIICDKHALEGEKIWAEKGYTVSEIFLELKNKGLVKDKNFERFFLGKTKNKLIEASEMDLRNSKNENLTPTSLPDPENIENFRNTSFYDVNAMLYLSHVLNVPYLDTHVTNRYYEWKFQSLAENYYEYKIKKEREILSQMLNIYVPKFELFPRNKEFIEAENFQKIFLGMSNEYCGGRMDVDRYSEGYLKYLEKWLRYDSMVHDQVLENFEVLLDFRKDRRIKNLRGFLSKFSKNVTKEPGDKDFHQEVTLRLKKKILETEKEIAEEYTAYKFLDKCASYISLPIEATSTIGGFAASWLTQNPLFSALGLIPAGIDRMAKGIENMKKEKVAWHSYLLDFKNEVDRKSEIRLIDEEIRKIEKG</sequence>
<accession>A0A811TFD4</accession>
<proteinExistence type="predicted"/>
<reference evidence="1" key="1">
    <citation type="submission" date="2020-10" db="EMBL/GenBank/DDBJ databases">
        <authorList>
            <person name="Hahn C.J."/>
            <person name="Laso-Perez R."/>
            <person name="Vulcano F."/>
            <person name="Vaziourakis K.-M."/>
            <person name="Stokke R."/>
            <person name="Steen I.H."/>
            <person name="Teske A."/>
            <person name="Boetius A."/>
            <person name="Liebeke M."/>
            <person name="Amann R."/>
            <person name="Knittel K."/>
        </authorList>
    </citation>
    <scope>NUCLEOTIDE SEQUENCE</scope>
    <source>
        <strain evidence="1">Gfbio:e3339647-f889-4370-9287-4fb5cb688e4c:AG392D22_GoMArc1</strain>
    </source>
</reference>